<feature type="transmembrane region" description="Helical" evidence="1">
    <location>
        <begin position="12"/>
        <end position="34"/>
    </location>
</feature>
<sequence>MATPEQKKANLRMAIILASIAVAFFIGFMFKMAWRL</sequence>
<accession>A0A1H0T8C5</accession>
<keyword evidence="3" id="KW-1185">Reference proteome</keyword>
<organism evidence="2 3">
    <name type="scientific">Paracidovorax cattleyae</name>
    <dbReference type="NCBI Taxonomy" id="80868"/>
    <lineage>
        <taxon>Bacteria</taxon>
        <taxon>Pseudomonadati</taxon>
        <taxon>Pseudomonadota</taxon>
        <taxon>Betaproteobacteria</taxon>
        <taxon>Burkholderiales</taxon>
        <taxon>Comamonadaceae</taxon>
        <taxon>Paracidovorax</taxon>
    </lineage>
</organism>
<dbReference type="AlphaFoldDB" id="A0A1H0T8C5"/>
<evidence type="ECO:0000256" key="1">
    <source>
        <dbReference type="SAM" id="Phobius"/>
    </source>
</evidence>
<dbReference type="Proteomes" id="UP000199317">
    <property type="component" value="Unassembled WGS sequence"/>
</dbReference>
<name>A0A1H0T8C5_9BURK</name>
<dbReference type="EMBL" id="FNJL01000014">
    <property type="protein sequence ID" value="SDP50264.1"/>
    <property type="molecule type" value="Genomic_DNA"/>
</dbReference>
<dbReference type="NCBIfam" id="NF038351">
    <property type="entry name" value="cyt_ox_assem_30"/>
    <property type="match status" value="1"/>
</dbReference>
<keyword evidence="1" id="KW-1133">Transmembrane helix</keyword>
<keyword evidence="1" id="KW-0472">Membrane</keyword>
<protein>
    <submittedName>
        <fullName evidence="2">Uncharacterized protein</fullName>
    </submittedName>
</protein>
<gene>
    <name evidence="2" type="ORF">SAMN04489708_11474</name>
</gene>
<evidence type="ECO:0000313" key="2">
    <source>
        <dbReference type="EMBL" id="SDP50264.1"/>
    </source>
</evidence>
<proteinExistence type="predicted"/>
<reference evidence="3" key="1">
    <citation type="submission" date="2016-10" db="EMBL/GenBank/DDBJ databases">
        <authorList>
            <person name="Varghese N."/>
            <person name="Submissions S."/>
        </authorList>
    </citation>
    <scope>NUCLEOTIDE SEQUENCE [LARGE SCALE GENOMIC DNA]</scope>
    <source>
        <strain evidence="3">DSM 17101</strain>
    </source>
</reference>
<dbReference type="InterPro" id="IPR047811">
    <property type="entry name" value="CytC_ox_assmbl_put"/>
</dbReference>
<evidence type="ECO:0000313" key="3">
    <source>
        <dbReference type="Proteomes" id="UP000199317"/>
    </source>
</evidence>
<keyword evidence="1" id="KW-0812">Transmembrane</keyword>
<dbReference type="RefSeq" id="WP_225978969.1">
    <property type="nucleotide sequence ID" value="NZ_CP028290.1"/>
</dbReference>